<dbReference type="InterPro" id="IPR052266">
    <property type="entry name" value="Miro-EF-hand_domain"/>
</dbReference>
<evidence type="ECO:0000256" key="2">
    <source>
        <dbReference type="ARBA" id="ARBA00007981"/>
    </source>
</evidence>
<proteinExistence type="inferred from homology"/>
<evidence type="ECO:0000256" key="5">
    <source>
        <dbReference type="ARBA" id="ARBA00022737"/>
    </source>
</evidence>
<gene>
    <name evidence="18" type="primary">g6659</name>
    <name evidence="18" type="ORF">VP750_LOCUS5696</name>
</gene>
<dbReference type="SUPFAM" id="SSF52540">
    <property type="entry name" value="P-loop containing nucleoside triphosphate hydrolases"/>
    <property type="match status" value="2"/>
</dbReference>
<dbReference type="InterPro" id="IPR018247">
    <property type="entry name" value="EF_Hand_1_Ca_BS"/>
</dbReference>
<feature type="region of interest" description="Disordered" evidence="15">
    <location>
        <begin position="29"/>
        <end position="49"/>
    </location>
</feature>
<evidence type="ECO:0000256" key="8">
    <source>
        <dbReference type="ARBA" id="ARBA00022801"/>
    </source>
</evidence>
<keyword evidence="11 14" id="KW-0496">Mitochondrion</keyword>
<accession>A0ABP1G2F5</accession>
<evidence type="ECO:0000256" key="6">
    <source>
        <dbReference type="ARBA" id="ARBA00022741"/>
    </source>
</evidence>
<dbReference type="PANTHER" id="PTHR46819">
    <property type="entry name" value="EF-HAND CALCIUM-BINDING DOMAIN-CONTAINING PROTEIN 7"/>
    <property type="match status" value="1"/>
</dbReference>
<dbReference type="InterPro" id="IPR001806">
    <property type="entry name" value="Small_GTPase"/>
</dbReference>
<organism evidence="18 19">
    <name type="scientific">Coccomyxa viridis</name>
    <dbReference type="NCBI Taxonomy" id="1274662"/>
    <lineage>
        <taxon>Eukaryota</taxon>
        <taxon>Viridiplantae</taxon>
        <taxon>Chlorophyta</taxon>
        <taxon>core chlorophytes</taxon>
        <taxon>Trebouxiophyceae</taxon>
        <taxon>Trebouxiophyceae incertae sedis</taxon>
        <taxon>Coccomyxaceae</taxon>
        <taxon>Coccomyxa</taxon>
    </lineage>
</organism>
<dbReference type="InterPro" id="IPR020860">
    <property type="entry name" value="MIRO_dom"/>
</dbReference>
<dbReference type="PROSITE" id="PS00018">
    <property type="entry name" value="EF_HAND_1"/>
    <property type="match status" value="1"/>
</dbReference>
<evidence type="ECO:0000256" key="9">
    <source>
        <dbReference type="ARBA" id="ARBA00022837"/>
    </source>
</evidence>
<evidence type="ECO:0000256" key="10">
    <source>
        <dbReference type="ARBA" id="ARBA00022989"/>
    </source>
</evidence>
<dbReference type="PANTHER" id="PTHR46819:SF1">
    <property type="entry name" value="EF-HAND CALCIUM-BINDING DOMAIN-CONTAINING PROTEIN 7"/>
    <property type="match status" value="1"/>
</dbReference>
<dbReference type="Gene3D" id="3.40.50.300">
    <property type="entry name" value="P-loop containing nucleotide triphosphate hydrolases"/>
    <property type="match status" value="2"/>
</dbReference>
<keyword evidence="4" id="KW-0479">Metal-binding</keyword>
<feature type="transmembrane region" description="Helical" evidence="16">
    <location>
        <begin position="627"/>
        <end position="648"/>
    </location>
</feature>
<keyword evidence="5" id="KW-0677">Repeat</keyword>
<sequence>MRPAKPVRIVVVGDAGVGKSSLITAAATESFSEHPPPVLPPTRLAHDTTPEGVPMVLVDTSSRPEDKANLELACRNADVVILCFDSGRPQSLKRISDSWVPELQRMGVEVPYLLVGCKSDLRQPGQTLQQTVVPTMSRCKLIETCLECSARTLTFVGEVFYYALKAVVYPMAPVFNLQANDGIGALTPLCVKALKRIFLMSDLDKDGVLSDSELNDFQVQCFAVPLQPEELAGVKAVVSQKMPEGVRRGGLTLPGFLFLHTLFIERGRLETTWQVLRRFGYDGALHLSQDTLDEVSFQRSPDQVVELTEVAKDFLSACFEEFDMDNDRILSPAEQDVMYSTSPSRSWSRADEERVLLHGSTPHGVSKQAYLLQWVYKAAIQPSAALEHMLLLGYRGEPSALFSVSAPRRQERKLESARRSVFQCFVFGPAQSGKSSLLRALAGSAEAALPPGKKSALVRQRDQLEEGAVTAVLPMRTDIAQGGEHATTLILSEQSSVDAERMAAGSGAADLAPCDLAILLFDSSSLESVTEALQLLLSVTLVANNNLPCVMLAAKDDLGMSPDVERECAAACASLAMPMPLNVSLRAEDLSQLQRHLLELLQEQEPPVPFTPSLKAAKRYRQLMRKAALYTAGGTLIGLAIFGSYRAYRSHCASKQVEQSSRSDIPQHQVTKARDALLRGEMS</sequence>
<evidence type="ECO:0000256" key="14">
    <source>
        <dbReference type="PIRNR" id="PIRNR037488"/>
    </source>
</evidence>
<dbReference type="InterPro" id="IPR021181">
    <property type="entry name" value="Miro"/>
</dbReference>
<keyword evidence="7 14" id="KW-1000">Mitochondrion outer membrane</keyword>
<name>A0ABP1G2F5_9CHLO</name>
<evidence type="ECO:0000256" key="13">
    <source>
        <dbReference type="ARBA" id="ARBA00023136"/>
    </source>
</evidence>
<evidence type="ECO:0000256" key="4">
    <source>
        <dbReference type="ARBA" id="ARBA00022723"/>
    </source>
</evidence>
<dbReference type="Pfam" id="PF00071">
    <property type="entry name" value="Ras"/>
    <property type="match status" value="1"/>
</dbReference>
<evidence type="ECO:0000256" key="1">
    <source>
        <dbReference type="ARBA" id="ARBA00004200"/>
    </source>
</evidence>
<dbReference type="PIRSF" id="PIRSF037488">
    <property type="entry name" value="Mt_Rho_GTPase"/>
    <property type="match status" value="1"/>
</dbReference>
<dbReference type="EMBL" id="CAXHTA020000010">
    <property type="protein sequence ID" value="CAL5224037.1"/>
    <property type="molecule type" value="Genomic_DNA"/>
</dbReference>
<dbReference type="PROSITE" id="PS51423">
    <property type="entry name" value="MIRO"/>
    <property type="match status" value="1"/>
</dbReference>
<keyword evidence="13 14" id="KW-0472">Membrane</keyword>
<dbReference type="EC" id="3.6.5.-" evidence="14"/>
<dbReference type="SMART" id="SM00174">
    <property type="entry name" value="RHO"/>
    <property type="match status" value="1"/>
</dbReference>
<protein>
    <recommendedName>
        <fullName evidence="14">Mitochondrial Rho GTPase</fullName>
        <ecNumber evidence="14">3.6.5.-</ecNumber>
    </recommendedName>
</protein>
<keyword evidence="19" id="KW-1185">Reference proteome</keyword>
<keyword evidence="3 16" id="KW-0812">Transmembrane</keyword>
<dbReference type="SUPFAM" id="SSF47473">
    <property type="entry name" value="EF-hand"/>
    <property type="match status" value="1"/>
</dbReference>
<comment type="subcellular location">
    <subcellularLocation>
        <location evidence="1 14">Mitochondrion outer membrane</location>
        <topology evidence="1 14">Single-pass type IV membrane protein</topology>
    </subcellularLocation>
</comment>
<comment type="caution">
    <text evidence="18">The sequence shown here is derived from an EMBL/GenBank/DDBJ whole genome shotgun (WGS) entry which is preliminary data.</text>
</comment>
<reference evidence="18 19" key="1">
    <citation type="submission" date="2024-06" db="EMBL/GenBank/DDBJ databases">
        <authorList>
            <person name="Kraege A."/>
            <person name="Thomma B."/>
        </authorList>
    </citation>
    <scope>NUCLEOTIDE SEQUENCE [LARGE SCALE GENOMIC DNA]</scope>
</reference>
<feature type="domain" description="Miro" evidence="17">
    <location>
        <begin position="4"/>
        <end position="169"/>
    </location>
</feature>
<dbReference type="PRINTS" id="PR00449">
    <property type="entry name" value="RASTRNSFRMNG"/>
</dbReference>
<keyword evidence="8 14" id="KW-0378">Hydrolase</keyword>
<keyword evidence="12 14" id="KW-0342">GTP-binding</keyword>
<evidence type="ECO:0000313" key="19">
    <source>
        <dbReference type="Proteomes" id="UP001497392"/>
    </source>
</evidence>
<dbReference type="InterPro" id="IPR011992">
    <property type="entry name" value="EF-hand-dom_pair"/>
</dbReference>
<evidence type="ECO:0000256" key="3">
    <source>
        <dbReference type="ARBA" id="ARBA00022692"/>
    </source>
</evidence>
<keyword evidence="6 14" id="KW-0547">Nucleotide-binding</keyword>
<dbReference type="Pfam" id="PF08356">
    <property type="entry name" value="EF_assoc_2"/>
    <property type="match status" value="1"/>
</dbReference>
<keyword evidence="10 16" id="KW-1133">Transmembrane helix</keyword>
<dbReference type="Proteomes" id="UP001497392">
    <property type="component" value="Unassembled WGS sequence"/>
</dbReference>
<dbReference type="SMART" id="SM00173">
    <property type="entry name" value="RAS"/>
    <property type="match status" value="1"/>
</dbReference>
<dbReference type="SMART" id="SM00175">
    <property type="entry name" value="RAB"/>
    <property type="match status" value="1"/>
</dbReference>
<dbReference type="InterPro" id="IPR027417">
    <property type="entry name" value="P-loop_NTPase"/>
</dbReference>
<evidence type="ECO:0000256" key="7">
    <source>
        <dbReference type="ARBA" id="ARBA00022787"/>
    </source>
</evidence>
<keyword evidence="9 14" id="KW-0106">Calcium</keyword>
<evidence type="ECO:0000256" key="16">
    <source>
        <dbReference type="SAM" id="Phobius"/>
    </source>
</evidence>
<dbReference type="Gene3D" id="1.10.238.10">
    <property type="entry name" value="EF-hand"/>
    <property type="match status" value="2"/>
</dbReference>
<evidence type="ECO:0000256" key="12">
    <source>
        <dbReference type="ARBA" id="ARBA00023134"/>
    </source>
</evidence>
<evidence type="ECO:0000256" key="15">
    <source>
        <dbReference type="SAM" id="MobiDB-lite"/>
    </source>
</evidence>
<evidence type="ECO:0000259" key="17">
    <source>
        <dbReference type="PROSITE" id="PS51423"/>
    </source>
</evidence>
<evidence type="ECO:0000313" key="18">
    <source>
        <dbReference type="EMBL" id="CAL5224037.1"/>
    </source>
</evidence>
<evidence type="ECO:0000256" key="11">
    <source>
        <dbReference type="ARBA" id="ARBA00023128"/>
    </source>
</evidence>
<dbReference type="InterPro" id="IPR013567">
    <property type="entry name" value="EF_hand_assoc_2"/>
</dbReference>
<comment type="similarity">
    <text evidence="2 14">Belongs to the mitochondrial Rho GTPase family.</text>
</comment>